<evidence type="ECO:0000256" key="2">
    <source>
        <dbReference type="ARBA" id="ARBA00022692"/>
    </source>
</evidence>
<dbReference type="GO" id="GO:0043953">
    <property type="term" value="P:protein transport by the Tat complex"/>
    <property type="evidence" value="ECO:0007669"/>
    <property type="project" value="UniProtKB-UniRule"/>
</dbReference>
<dbReference type="GO" id="GO:0033281">
    <property type="term" value="C:TAT protein transport complex"/>
    <property type="evidence" value="ECO:0007669"/>
    <property type="project" value="UniProtKB-UniRule"/>
</dbReference>
<feature type="compositionally biased region" description="Pro residues" evidence="6">
    <location>
        <begin position="1"/>
        <end position="12"/>
    </location>
</feature>
<keyword evidence="3 5" id="KW-1133">Transmembrane helix</keyword>
<reference evidence="7 8" key="1">
    <citation type="submission" date="2020-02" db="EMBL/GenBank/DDBJ databases">
        <title>Albibacoteraceae fam. nov., the first described family within the subdivision 4 Verrucomicrobia.</title>
        <authorList>
            <person name="Xi F."/>
        </authorList>
    </citation>
    <scope>NUCLEOTIDE SEQUENCE [LARGE SCALE GENOMIC DNA]</scope>
    <source>
        <strain evidence="7 8">CK1056</strain>
    </source>
</reference>
<evidence type="ECO:0000256" key="5">
    <source>
        <dbReference type="HAMAP-Rule" id="MF_00902"/>
    </source>
</evidence>
<evidence type="ECO:0000313" key="8">
    <source>
        <dbReference type="Proteomes" id="UP000478417"/>
    </source>
</evidence>
<dbReference type="EMBL" id="JAAGNX010000001">
    <property type="protein sequence ID" value="NDV60913.1"/>
    <property type="molecule type" value="Genomic_DNA"/>
</dbReference>
<name>A0A6B2LXE3_9BACT</name>
<dbReference type="AlphaFoldDB" id="A0A6B2LXE3"/>
<evidence type="ECO:0000256" key="3">
    <source>
        <dbReference type="ARBA" id="ARBA00022989"/>
    </source>
</evidence>
<accession>A0A6B2LXE3</accession>
<gene>
    <name evidence="5" type="primary">tatC</name>
    <name evidence="7" type="ORF">G0Q06_00440</name>
</gene>
<feature type="transmembrane region" description="Helical" evidence="5">
    <location>
        <begin position="88"/>
        <end position="106"/>
    </location>
</feature>
<comment type="caution">
    <text evidence="5">Lacks conserved residue(s) required for the propagation of feature annotation.</text>
</comment>
<dbReference type="PANTHER" id="PTHR30371:SF0">
    <property type="entry name" value="SEC-INDEPENDENT PROTEIN TRANSLOCASE PROTEIN TATC, CHLOROPLASTIC-RELATED"/>
    <property type="match status" value="1"/>
</dbReference>
<dbReference type="RefSeq" id="WP_163961360.1">
    <property type="nucleotide sequence ID" value="NZ_JAAGNX010000001.1"/>
</dbReference>
<keyword evidence="8" id="KW-1185">Reference proteome</keyword>
<sequence>MTEPDNTPPENWPPAIDQPQPDTVDEAEPEGQMTFLDHLEDLRWTLFKSFIAFGAACILIGIFLAQFSELLRWPYLFAVSGRDIEMSGLINTSILGVFSVIFYLLLGGGFALSLPFMLYFVGQFVSPGLNERELKLLRPACLGAFVLFFLGATFSFFILVPAALRASIIFNQMLGFAPLWTAASYYGLLTWMVLGVGLAFQFPLVLLILVFLEILSKAQLLAFRKYSIVLFLCIGAVVTPTTDPVTFILLAAPMSLLYEIAIVGAGRLERRREDAEEEEID</sequence>
<feature type="transmembrane region" description="Helical" evidence="5">
    <location>
        <begin position="141"/>
        <end position="164"/>
    </location>
</feature>
<keyword evidence="5" id="KW-1003">Cell membrane</keyword>
<evidence type="ECO:0000313" key="7">
    <source>
        <dbReference type="EMBL" id="NDV60913.1"/>
    </source>
</evidence>
<comment type="function">
    <text evidence="5">Part of the twin-arginine translocation (Tat) system that transports large folded proteins containing a characteristic twin-arginine motif in their signal peptide across membranes.</text>
</comment>
<feature type="transmembrane region" description="Helical" evidence="5">
    <location>
        <begin position="46"/>
        <end position="67"/>
    </location>
</feature>
<keyword evidence="5" id="KW-0811">Translocation</keyword>
<dbReference type="PANTHER" id="PTHR30371">
    <property type="entry name" value="SEC-INDEPENDENT PROTEIN TRANSLOCASE PROTEIN TATC"/>
    <property type="match status" value="1"/>
</dbReference>
<protein>
    <recommendedName>
        <fullName evidence="5">Sec-independent protein translocase protein TatC</fullName>
    </recommendedName>
</protein>
<feature type="transmembrane region" description="Helical" evidence="5">
    <location>
        <begin position="184"/>
        <end position="211"/>
    </location>
</feature>
<comment type="caution">
    <text evidence="7">The sequence shown here is derived from an EMBL/GenBank/DDBJ whole genome shotgun (WGS) entry which is preliminary data.</text>
</comment>
<dbReference type="PRINTS" id="PR01840">
    <property type="entry name" value="TATCFAMILY"/>
</dbReference>
<feature type="transmembrane region" description="Helical" evidence="5">
    <location>
        <begin position="223"/>
        <end position="239"/>
    </location>
</feature>
<feature type="region of interest" description="Disordered" evidence="6">
    <location>
        <begin position="1"/>
        <end position="27"/>
    </location>
</feature>
<dbReference type="GO" id="GO:0009977">
    <property type="term" value="F:proton motive force dependent protein transmembrane transporter activity"/>
    <property type="evidence" value="ECO:0007669"/>
    <property type="project" value="TreeGrafter"/>
</dbReference>
<proteinExistence type="inferred from homology"/>
<evidence type="ECO:0000256" key="1">
    <source>
        <dbReference type="ARBA" id="ARBA00004141"/>
    </source>
</evidence>
<evidence type="ECO:0000256" key="4">
    <source>
        <dbReference type="ARBA" id="ARBA00023136"/>
    </source>
</evidence>
<dbReference type="GO" id="GO:0065002">
    <property type="term" value="P:intracellular protein transmembrane transport"/>
    <property type="evidence" value="ECO:0007669"/>
    <property type="project" value="TreeGrafter"/>
</dbReference>
<comment type="similarity">
    <text evidence="5">Belongs to the TatC family.</text>
</comment>
<comment type="subcellular location">
    <subcellularLocation>
        <location evidence="5">Cell membrane</location>
        <topology evidence="5">Multi-pass membrane protein</topology>
    </subcellularLocation>
    <subcellularLocation>
        <location evidence="1">Membrane</location>
        <topology evidence="1">Multi-pass membrane protein</topology>
    </subcellularLocation>
</comment>
<dbReference type="HAMAP" id="MF_00902">
    <property type="entry name" value="TatC"/>
    <property type="match status" value="1"/>
</dbReference>
<comment type="subunit">
    <text evidence="5">Forms a complex with TatA.</text>
</comment>
<keyword evidence="4 5" id="KW-0472">Membrane</keyword>
<keyword evidence="5" id="KW-0653">Protein transport</keyword>
<keyword evidence="5" id="KW-0813">Transport</keyword>
<dbReference type="Pfam" id="PF00902">
    <property type="entry name" value="TatC"/>
    <property type="match status" value="1"/>
</dbReference>
<organism evidence="7 8">
    <name type="scientific">Oceanipulchritudo coccoides</name>
    <dbReference type="NCBI Taxonomy" id="2706888"/>
    <lineage>
        <taxon>Bacteria</taxon>
        <taxon>Pseudomonadati</taxon>
        <taxon>Verrucomicrobiota</taxon>
        <taxon>Opitutia</taxon>
        <taxon>Puniceicoccales</taxon>
        <taxon>Oceanipulchritudinaceae</taxon>
        <taxon>Oceanipulchritudo</taxon>
    </lineage>
</organism>
<keyword evidence="2 5" id="KW-0812">Transmembrane</keyword>
<evidence type="ECO:0000256" key="6">
    <source>
        <dbReference type="SAM" id="MobiDB-lite"/>
    </source>
</evidence>
<dbReference type="InterPro" id="IPR002033">
    <property type="entry name" value="TatC"/>
</dbReference>
<dbReference type="Proteomes" id="UP000478417">
    <property type="component" value="Unassembled WGS sequence"/>
</dbReference>